<dbReference type="InterPro" id="IPR018913">
    <property type="entry name" value="BppU_N"/>
</dbReference>
<keyword evidence="3" id="KW-1185">Reference proteome</keyword>
<evidence type="ECO:0000313" key="2">
    <source>
        <dbReference type="EMBL" id="MDR5602076.1"/>
    </source>
</evidence>
<proteinExistence type="predicted"/>
<reference evidence="2 3" key="1">
    <citation type="submission" date="2023-08" db="EMBL/GenBank/DDBJ databases">
        <title>Whole genome sequencing of Staphylococcus coagulans NN-2474.</title>
        <authorList>
            <person name="Kropotov V.S."/>
            <person name="Boriskina E.V."/>
            <person name="Gordinskaya N.A."/>
            <person name="Shkurkina I.S."/>
            <person name="Kryazhev D.V."/>
            <person name="Alekseeva A.E."/>
            <person name="Makhova M.A."/>
        </authorList>
    </citation>
    <scope>NUCLEOTIDE SEQUENCE [LARGE SCALE GENOMIC DNA]</scope>
    <source>
        <strain evidence="2 3">NN-2474</strain>
    </source>
</reference>
<evidence type="ECO:0000259" key="1">
    <source>
        <dbReference type="Pfam" id="PF10651"/>
    </source>
</evidence>
<protein>
    <submittedName>
        <fullName evidence="2">Phage baseplate upper protein</fullName>
    </submittedName>
</protein>
<dbReference type="EMBL" id="JAVJGV010000003">
    <property type="protein sequence ID" value="MDR5602076.1"/>
    <property type="molecule type" value="Genomic_DNA"/>
</dbReference>
<feature type="domain" description="BppU N-terminal" evidence="1">
    <location>
        <begin position="9"/>
        <end position="157"/>
    </location>
</feature>
<sequence>MDNFSKDDNKLELEVTSKYGRIINTDIRFFASDKGTSVLNFLITKNNVPLAISDNHAKASIVLKSENYSVDSGAYISDDLTIVDPINGLLQYVIPSKFLKYNGKVNAQVFFTQNGSGNVVVEREFTFQIDNDLISDFDGETKLTYIKSIQDVIESVGDEVTTLKKSLESAKSVVSSIESESSKSIQQIEVKKNESVEAITITQKAAIEQLDSKLAEVVLHKKEIEQKIDFYTSKVDDDDLVKNTTTSNWQKYKITDDDGTVKNLSDVSIYQTLNDSNACRLVHIENATDAPSVYNNSGLLTVYVNKNNSGRAIWQPDNTNDYYTSLKSSGIWLRFEKLSDESVSKQFVENLSRSTLEQAQSYYDEHIDKKEWQKHPITNEQGYIKNVSLANSDDSFFSLGTGFYYVTNVPKLPSEINSSDGYLNVYAKDSLNMLYDFTPNNSNVSLKKRMVNGRLEEQWSSLSGNQNKKTLFDGSATGVGTSLTLTDDYTNYSLLMISGVYSGGTFTNAHLVYDASRITLSNTNLNDERAQGCAVYECQLQKDNNRTLSIKNDVYFDAVKQQGSGPNANKYTIKKIVGWK</sequence>
<organism evidence="2 3">
    <name type="scientific">Staphylococcus coagulans</name>
    <dbReference type="NCBI Taxonomy" id="74706"/>
    <lineage>
        <taxon>Bacteria</taxon>
        <taxon>Bacillati</taxon>
        <taxon>Bacillota</taxon>
        <taxon>Bacilli</taxon>
        <taxon>Bacillales</taxon>
        <taxon>Staphylococcaceae</taxon>
        <taxon>Staphylococcus</taxon>
    </lineage>
</organism>
<dbReference type="Pfam" id="PF10651">
    <property type="entry name" value="BppU_N"/>
    <property type="match status" value="1"/>
</dbReference>
<evidence type="ECO:0000313" key="3">
    <source>
        <dbReference type="Proteomes" id="UP001255050"/>
    </source>
</evidence>
<name>A0ABU1EVE1_9STAP</name>
<accession>A0ABU1EVE1</accession>
<gene>
    <name evidence="2" type="ORF">RCO12_01370</name>
</gene>
<dbReference type="Proteomes" id="UP001255050">
    <property type="component" value="Unassembled WGS sequence"/>
</dbReference>
<dbReference type="Gene3D" id="2.60.40.3350">
    <property type="match status" value="1"/>
</dbReference>
<comment type="caution">
    <text evidence="2">The sequence shown here is derived from an EMBL/GenBank/DDBJ whole genome shotgun (WGS) entry which is preliminary data.</text>
</comment>